<dbReference type="EMBL" id="CP032229">
    <property type="protein sequence ID" value="QBJ94169.1"/>
    <property type="molecule type" value="Genomic_DNA"/>
</dbReference>
<gene>
    <name evidence="2" type="ORF">D0Z67_14845</name>
</gene>
<accession>A0A4P6U2C3</accession>
<dbReference type="InterPro" id="IPR038973">
    <property type="entry name" value="MutL/Mlh/Pms-like"/>
</dbReference>
<dbReference type="Proteomes" id="UP000292547">
    <property type="component" value="Chromosome"/>
</dbReference>
<keyword evidence="2" id="KW-0547">Nucleotide-binding</keyword>
<protein>
    <submittedName>
        <fullName evidence="2">ATP-binding protein</fullName>
    </submittedName>
</protein>
<dbReference type="Pfam" id="PF13589">
    <property type="entry name" value="HATPase_c_3"/>
    <property type="match status" value="1"/>
</dbReference>
<dbReference type="GO" id="GO:0006298">
    <property type="term" value="P:mismatch repair"/>
    <property type="evidence" value="ECO:0007669"/>
    <property type="project" value="InterPro"/>
</dbReference>
<dbReference type="PANTHER" id="PTHR10073">
    <property type="entry name" value="DNA MISMATCH REPAIR PROTEIN MLH, PMS, MUTL"/>
    <property type="match status" value="1"/>
</dbReference>
<dbReference type="PANTHER" id="PTHR10073:SF47">
    <property type="entry name" value="DNA MISMATCH REPAIR PROTEIN MLH3"/>
    <property type="match status" value="1"/>
</dbReference>
<dbReference type="GO" id="GO:0005524">
    <property type="term" value="F:ATP binding"/>
    <property type="evidence" value="ECO:0007669"/>
    <property type="project" value="UniProtKB-KW"/>
</dbReference>
<dbReference type="GO" id="GO:0032300">
    <property type="term" value="C:mismatch repair complex"/>
    <property type="evidence" value="ECO:0007669"/>
    <property type="project" value="InterPro"/>
</dbReference>
<keyword evidence="2" id="KW-0067">ATP-binding</keyword>
<keyword evidence="3" id="KW-1185">Reference proteome</keyword>
<dbReference type="RefSeq" id="WP_031179035.1">
    <property type="nucleotide sequence ID" value="NZ_CP032229.1"/>
</dbReference>
<dbReference type="AlphaFoldDB" id="A0A4P6U2C3"/>
<evidence type="ECO:0000256" key="1">
    <source>
        <dbReference type="ARBA" id="ARBA00006082"/>
    </source>
</evidence>
<dbReference type="GO" id="GO:0140664">
    <property type="term" value="F:ATP-dependent DNA damage sensor activity"/>
    <property type="evidence" value="ECO:0007669"/>
    <property type="project" value="InterPro"/>
</dbReference>
<dbReference type="GO" id="GO:0016887">
    <property type="term" value="F:ATP hydrolysis activity"/>
    <property type="evidence" value="ECO:0007669"/>
    <property type="project" value="InterPro"/>
</dbReference>
<dbReference type="STRING" id="73044.GCA_000725795_00149"/>
<name>A0A4P6U2C3_STRSO</name>
<dbReference type="GeneID" id="300100200"/>
<dbReference type="KEGG" id="sseo:D0Z67_14845"/>
<evidence type="ECO:0000313" key="2">
    <source>
        <dbReference type="EMBL" id="QBJ94169.1"/>
    </source>
</evidence>
<dbReference type="InterPro" id="IPR036890">
    <property type="entry name" value="HATPase_C_sf"/>
</dbReference>
<comment type="similarity">
    <text evidence="1">Belongs to the DNA mismatch repair MutL/HexB family.</text>
</comment>
<dbReference type="SUPFAM" id="SSF55874">
    <property type="entry name" value="ATPase domain of HSP90 chaperone/DNA topoisomerase II/histidine kinase"/>
    <property type="match status" value="1"/>
</dbReference>
<sequence length="485" mass="54067">MGQQTHRRDDLLVSSNFIRAIRESGYVSLSTALAELIDNSLQAAATEVAITIVRTKAGEDPEIHVEDNGEGMSRSEIEACLRFGGSSRFDERQSFGRFGMGLPTASLSQARQIEVTSWQNGRAANQVFLDVETVATGVPVDLRARRQPGNTVGSGCRVVWRNCDRIEYRRLAWLERALRRDLGRLYRRFLSSGELVLTINGKRVDPVDPMLLTAKAEGRSARLAFEPLRYELAASSGETAFVTVRFAMLPVHHWHHLDNATKRRMGIVGGAGVSILRAGREIASGWHLMGAKRKENYDDWWRCEIDFAPVLDEHFGITVNKQGIRPSQELQEALGAELESIARLLNARVRQAFEEVKFQAATETSCRIAAAADVDLPVIRSAGKGSGALSYRIGSEQLPIETMFTSVLKKRTLDVTLNVDHPAFVALYRPLQTLGDEAGRELRTALELFLLSFARTTTLLLRDGHNCDDLLRVWSKTYGRMLQKS</sequence>
<proteinExistence type="inferred from homology"/>
<reference evidence="2 3" key="1">
    <citation type="submission" date="2018-08" db="EMBL/GenBank/DDBJ databases">
        <title>The complete genome sequence of Streptomyces seoulensis, a pioneer strain for nickel superoxide dismutase discovery.</title>
        <authorList>
            <person name="Shin J."/>
            <person name="Lee J.-S."/>
            <person name="Lee E.-J."/>
            <person name="Youn H.-D."/>
        </authorList>
    </citation>
    <scope>NUCLEOTIDE SEQUENCE [LARGE SCALE GENOMIC DNA]</scope>
    <source>
        <strain evidence="2 3">KCTC 9819</strain>
    </source>
</reference>
<dbReference type="Gene3D" id="3.30.565.10">
    <property type="entry name" value="Histidine kinase-like ATPase, C-terminal domain"/>
    <property type="match status" value="1"/>
</dbReference>
<organism evidence="2 3">
    <name type="scientific">Streptomyces seoulensis</name>
    <dbReference type="NCBI Taxonomy" id="73044"/>
    <lineage>
        <taxon>Bacteria</taxon>
        <taxon>Bacillati</taxon>
        <taxon>Actinomycetota</taxon>
        <taxon>Actinomycetes</taxon>
        <taxon>Kitasatosporales</taxon>
        <taxon>Streptomycetaceae</taxon>
        <taxon>Streptomyces</taxon>
    </lineage>
</organism>
<evidence type="ECO:0000313" key="3">
    <source>
        <dbReference type="Proteomes" id="UP000292547"/>
    </source>
</evidence>
<dbReference type="OrthoDB" id="3757919at2"/>